<proteinExistence type="predicted"/>
<name>A0A6J5R0H5_9CAUD</name>
<dbReference type="EMBL" id="LR797156">
    <property type="protein sequence ID" value="CAB4190153.1"/>
    <property type="molecule type" value="Genomic_DNA"/>
</dbReference>
<sequence length="87" mass="9614">MGYGLNMLEDALKVIKDRGASYGPIKQNHERIAALWSTLLEHPVTPVQVAMCMVSVKLARLMETPNHEDSAVDIAGYAACIRECQEN</sequence>
<feature type="domain" description="DUF6378" evidence="1">
    <location>
        <begin position="7"/>
        <end position="84"/>
    </location>
</feature>
<dbReference type="Pfam" id="PF19905">
    <property type="entry name" value="DUF6378"/>
    <property type="match status" value="1"/>
</dbReference>
<evidence type="ECO:0000259" key="1">
    <source>
        <dbReference type="Pfam" id="PF19905"/>
    </source>
</evidence>
<dbReference type="InterPro" id="IPR045958">
    <property type="entry name" value="DUF6378"/>
</dbReference>
<organism evidence="2">
    <name type="scientific">uncultured Caudovirales phage</name>
    <dbReference type="NCBI Taxonomy" id="2100421"/>
    <lineage>
        <taxon>Viruses</taxon>
        <taxon>Duplodnaviria</taxon>
        <taxon>Heunggongvirae</taxon>
        <taxon>Uroviricota</taxon>
        <taxon>Caudoviricetes</taxon>
        <taxon>Peduoviridae</taxon>
        <taxon>Maltschvirus</taxon>
        <taxon>Maltschvirus maltsch</taxon>
    </lineage>
</organism>
<gene>
    <name evidence="2" type="ORF">UFOVP1193_39</name>
</gene>
<protein>
    <recommendedName>
        <fullName evidence="1">DUF6378 domain-containing protein</fullName>
    </recommendedName>
</protein>
<evidence type="ECO:0000313" key="2">
    <source>
        <dbReference type="EMBL" id="CAB4190153.1"/>
    </source>
</evidence>
<accession>A0A6J5R0H5</accession>
<reference evidence="2" key="1">
    <citation type="submission" date="2020-05" db="EMBL/GenBank/DDBJ databases">
        <authorList>
            <person name="Chiriac C."/>
            <person name="Salcher M."/>
            <person name="Ghai R."/>
            <person name="Kavagutti S V."/>
        </authorList>
    </citation>
    <scope>NUCLEOTIDE SEQUENCE</scope>
</reference>